<dbReference type="AlphaFoldDB" id="A0A0F9GE66"/>
<name>A0A0F9GE66_9ZZZZ</name>
<proteinExistence type="predicted"/>
<accession>A0A0F9GE66</accession>
<reference evidence="1" key="1">
    <citation type="journal article" date="2015" name="Nature">
        <title>Complex archaea that bridge the gap between prokaryotes and eukaryotes.</title>
        <authorList>
            <person name="Spang A."/>
            <person name="Saw J.H."/>
            <person name="Jorgensen S.L."/>
            <person name="Zaremba-Niedzwiedzka K."/>
            <person name="Martijn J."/>
            <person name="Lind A.E."/>
            <person name="van Eijk R."/>
            <person name="Schleper C."/>
            <person name="Guy L."/>
            <person name="Ettema T.J."/>
        </authorList>
    </citation>
    <scope>NUCLEOTIDE SEQUENCE</scope>
</reference>
<protein>
    <submittedName>
        <fullName evidence="1">Uncharacterized protein</fullName>
    </submittedName>
</protein>
<comment type="caution">
    <text evidence="1">The sequence shown here is derived from an EMBL/GenBank/DDBJ whole genome shotgun (WGS) entry which is preliminary data.</text>
</comment>
<organism evidence="1">
    <name type="scientific">marine sediment metagenome</name>
    <dbReference type="NCBI Taxonomy" id="412755"/>
    <lineage>
        <taxon>unclassified sequences</taxon>
        <taxon>metagenomes</taxon>
        <taxon>ecological metagenomes</taxon>
    </lineage>
</organism>
<sequence length="226" mass="26205">CVPLGEQPPEGFEFVGIACSEACFMDGKAIVMAFTCEIPLQYQIGQVIGVRETWGYAYNKDCTYWLYVYKIDYENGKDEKDEKAYPIFTKWYSPATIPSDAIRTQVKVIGNSVKEVQRVSGVEAVEIIGNLGLADYELLHEGGYHKVRMAFKDWFNTKYAKPRPRRKNGEIIGYKCWAWDGYSWEEISSNDPHYEFSDANWYYKDKLIEIHPDPFVELPILELEMK</sequence>
<gene>
    <name evidence="1" type="ORF">LCGC14_1921260</name>
</gene>
<feature type="non-terminal residue" evidence="1">
    <location>
        <position position="1"/>
    </location>
</feature>
<dbReference type="EMBL" id="LAZR01020462">
    <property type="protein sequence ID" value="KKL88786.1"/>
    <property type="molecule type" value="Genomic_DNA"/>
</dbReference>
<evidence type="ECO:0000313" key="1">
    <source>
        <dbReference type="EMBL" id="KKL88786.1"/>
    </source>
</evidence>